<feature type="signal peptide" evidence="7">
    <location>
        <begin position="1"/>
        <end position="28"/>
    </location>
</feature>
<evidence type="ECO:0000256" key="6">
    <source>
        <dbReference type="SAM" id="MobiDB-lite"/>
    </source>
</evidence>
<dbReference type="SMART" id="SM00148">
    <property type="entry name" value="PLCXc"/>
    <property type="match status" value="1"/>
</dbReference>
<sequence>MQDSHHRGRWLALWLAVACTAPAPPVQARPTGAYSQHPHPIRLHPDWMSRLPDDRFLNDISIPGTHNSMSRFGGDAVATQAMPLRAQLYAGVRAFDIRVRLVDNHLHAYHGPIRQYATLRRILGIMRQFLRRHPCEVLLVRVRLESAPVWSTVSIDAAVAMETAPHRDAIEIASPAVPRLGRVRGRIVLFPERLYFTHHDVFDAWYLRTNWDLYEKWERVRRALDKARASDVFDATRPWGQVTYLSASGGAFPYFAASGQIAANEGASRLATGLTSPAFQYAYPDFPRVNCFLGICTIAFEGINYLTLAYLYRWQPRYVGVVMADFPGPSLIREIIATNTRARVPARPIRSRGLPAGRPPATDPPPRPPCLRG</sequence>
<evidence type="ECO:0000256" key="2">
    <source>
        <dbReference type="ARBA" id="ARBA00012581"/>
    </source>
</evidence>
<gene>
    <name evidence="9" type="ORF">FOB72_27665</name>
</gene>
<name>A0A5P2HCE4_9BURK</name>
<dbReference type="Gene3D" id="3.20.20.190">
    <property type="entry name" value="Phosphatidylinositol (PI) phosphodiesterase"/>
    <property type="match status" value="1"/>
</dbReference>
<feature type="domain" description="Phosphatidylinositol-specific phospholipase C X" evidence="8">
    <location>
        <begin position="53"/>
        <end position="192"/>
    </location>
</feature>
<dbReference type="GO" id="GO:0004436">
    <property type="term" value="F:phosphatidylinositol diacylglycerol-lyase activity"/>
    <property type="evidence" value="ECO:0007669"/>
    <property type="project" value="UniProtKB-EC"/>
</dbReference>
<dbReference type="RefSeq" id="WP_150376216.1">
    <property type="nucleotide sequence ID" value="NZ_CP044067.1"/>
</dbReference>
<dbReference type="PANTHER" id="PTHR13593">
    <property type="match status" value="1"/>
</dbReference>
<dbReference type="OrthoDB" id="7191982at2"/>
<dbReference type="GO" id="GO:0006629">
    <property type="term" value="P:lipid metabolic process"/>
    <property type="evidence" value="ECO:0007669"/>
    <property type="project" value="InterPro"/>
</dbReference>
<dbReference type="EMBL" id="CP044067">
    <property type="protein sequence ID" value="QET05752.1"/>
    <property type="molecule type" value="Genomic_DNA"/>
</dbReference>
<dbReference type="AlphaFoldDB" id="A0A5P2HCE4"/>
<protein>
    <recommendedName>
        <fullName evidence="3">1-phosphatidylinositol phosphodiesterase</fullName>
        <ecNumber evidence="2">4.6.1.13</ecNumber>
    </recommendedName>
    <alternativeName>
        <fullName evidence="4">Phosphatidylinositol diacylglycerol-lyase</fullName>
    </alternativeName>
    <alternativeName>
        <fullName evidence="5">Phosphatidylinositol-specific phospholipase C</fullName>
    </alternativeName>
</protein>
<dbReference type="InterPro" id="IPR051057">
    <property type="entry name" value="PI-PLC_domain"/>
</dbReference>
<evidence type="ECO:0000256" key="5">
    <source>
        <dbReference type="ARBA" id="ARBA00030782"/>
    </source>
</evidence>
<dbReference type="Proteomes" id="UP000322822">
    <property type="component" value="Chromosome 2"/>
</dbReference>
<dbReference type="GO" id="GO:0008081">
    <property type="term" value="F:phosphoric diester hydrolase activity"/>
    <property type="evidence" value="ECO:0007669"/>
    <property type="project" value="InterPro"/>
</dbReference>
<accession>A0A5P2HCE4</accession>
<evidence type="ECO:0000259" key="8">
    <source>
        <dbReference type="SMART" id="SM00148"/>
    </source>
</evidence>
<feature type="chain" id="PRO_5024798529" description="1-phosphatidylinositol phosphodiesterase" evidence="7">
    <location>
        <begin position="29"/>
        <end position="373"/>
    </location>
</feature>
<evidence type="ECO:0000313" key="10">
    <source>
        <dbReference type="Proteomes" id="UP000322822"/>
    </source>
</evidence>
<evidence type="ECO:0000256" key="3">
    <source>
        <dbReference type="ARBA" id="ARBA00019758"/>
    </source>
</evidence>
<dbReference type="PROSITE" id="PS50007">
    <property type="entry name" value="PIPLC_X_DOMAIN"/>
    <property type="match status" value="1"/>
</dbReference>
<dbReference type="SUPFAM" id="SSF51695">
    <property type="entry name" value="PLC-like phosphodiesterases"/>
    <property type="match status" value="1"/>
</dbReference>
<proteinExistence type="predicted"/>
<comment type="catalytic activity">
    <reaction evidence="1">
        <text>a 1,2-diacyl-sn-glycero-3-phospho-(1D-myo-inositol) = 1D-myo-inositol 1,2-cyclic phosphate + a 1,2-diacyl-sn-glycerol</text>
        <dbReference type="Rhea" id="RHEA:17093"/>
        <dbReference type="ChEBI" id="CHEBI:17815"/>
        <dbReference type="ChEBI" id="CHEBI:57880"/>
        <dbReference type="ChEBI" id="CHEBI:58484"/>
        <dbReference type="EC" id="4.6.1.13"/>
    </reaction>
</comment>
<keyword evidence="7" id="KW-0732">Signal</keyword>
<dbReference type="EC" id="4.6.1.13" evidence="2"/>
<dbReference type="PANTHER" id="PTHR13593:SF113">
    <property type="entry name" value="SI:DKEY-266F7.9"/>
    <property type="match status" value="1"/>
</dbReference>
<evidence type="ECO:0000313" key="9">
    <source>
        <dbReference type="EMBL" id="QET05752.1"/>
    </source>
</evidence>
<feature type="region of interest" description="Disordered" evidence="6">
    <location>
        <begin position="347"/>
        <end position="373"/>
    </location>
</feature>
<dbReference type="InterPro" id="IPR000909">
    <property type="entry name" value="PLipase_C_PInositol-sp_X_dom"/>
</dbReference>
<reference evidence="9 10" key="1">
    <citation type="submission" date="2019-09" db="EMBL/GenBank/DDBJ databases">
        <title>FDA dAtabase for Regulatory Grade micrObial Sequences (FDA-ARGOS): Supporting development and validation of Infectious Disease Dx tests.</title>
        <authorList>
            <person name="Sciortino C."/>
            <person name="Tallon L."/>
            <person name="Sadzewicz L."/>
            <person name="Vavikolanu K."/>
            <person name="Mehta A."/>
            <person name="Aluvathingal J."/>
            <person name="Nadendla S."/>
            <person name="Nandy P."/>
            <person name="Geyer C."/>
            <person name="Yan Y."/>
            <person name="Sichtig H."/>
        </authorList>
    </citation>
    <scope>NUCLEOTIDE SEQUENCE [LARGE SCALE GENOMIC DNA]</scope>
    <source>
        <strain evidence="9 10">FDAARGOS_664</strain>
    </source>
</reference>
<evidence type="ECO:0000256" key="1">
    <source>
        <dbReference type="ARBA" id="ARBA00001316"/>
    </source>
</evidence>
<organism evidence="9 10">
    <name type="scientific">Cupriavidus pauculus</name>
    <dbReference type="NCBI Taxonomy" id="82633"/>
    <lineage>
        <taxon>Bacteria</taxon>
        <taxon>Pseudomonadati</taxon>
        <taxon>Pseudomonadota</taxon>
        <taxon>Betaproteobacteria</taxon>
        <taxon>Burkholderiales</taxon>
        <taxon>Burkholderiaceae</taxon>
        <taxon>Cupriavidus</taxon>
    </lineage>
</organism>
<evidence type="ECO:0000256" key="4">
    <source>
        <dbReference type="ARBA" id="ARBA00030474"/>
    </source>
</evidence>
<feature type="compositionally biased region" description="Pro residues" evidence="6">
    <location>
        <begin position="357"/>
        <end position="373"/>
    </location>
</feature>
<evidence type="ECO:0000256" key="7">
    <source>
        <dbReference type="SAM" id="SignalP"/>
    </source>
</evidence>
<dbReference type="InterPro" id="IPR017946">
    <property type="entry name" value="PLC-like_Pdiesterase_TIM-brl"/>
</dbReference>